<organism evidence="10 11">
    <name type="scientific">Maribellus comscasis</name>
    <dbReference type="NCBI Taxonomy" id="2681766"/>
    <lineage>
        <taxon>Bacteria</taxon>
        <taxon>Pseudomonadati</taxon>
        <taxon>Bacteroidota</taxon>
        <taxon>Bacteroidia</taxon>
        <taxon>Marinilabiliales</taxon>
        <taxon>Prolixibacteraceae</taxon>
        <taxon>Maribellus</taxon>
    </lineage>
</organism>
<dbReference type="InterPro" id="IPR039426">
    <property type="entry name" value="TonB-dep_rcpt-like"/>
</dbReference>
<accession>A0A6I6K3G7</accession>
<dbReference type="Gene3D" id="2.60.40.1120">
    <property type="entry name" value="Carboxypeptidase-like, regulatory domain"/>
    <property type="match status" value="1"/>
</dbReference>
<evidence type="ECO:0000256" key="7">
    <source>
        <dbReference type="PROSITE-ProRule" id="PRU01360"/>
    </source>
</evidence>
<keyword evidence="3 7" id="KW-1134">Transmembrane beta strand</keyword>
<keyword evidence="4 7" id="KW-0812">Transmembrane</keyword>
<feature type="domain" description="Secretin/TonB short N-terminal" evidence="8">
    <location>
        <begin position="55"/>
        <end position="102"/>
    </location>
</feature>
<evidence type="ECO:0000256" key="4">
    <source>
        <dbReference type="ARBA" id="ARBA00022692"/>
    </source>
</evidence>
<dbReference type="InterPro" id="IPR008969">
    <property type="entry name" value="CarboxyPept-like_regulatory"/>
</dbReference>
<dbReference type="InterPro" id="IPR011662">
    <property type="entry name" value="Secretin/TonB_short_N"/>
</dbReference>
<evidence type="ECO:0000313" key="11">
    <source>
        <dbReference type="Proteomes" id="UP000428260"/>
    </source>
</evidence>
<keyword evidence="5 7" id="KW-0472">Membrane</keyword>
<dbReference type="Pfam" id="PF07715">
    <property type="entry name" value="Plug"/>
    <property type="match status" value="1"/>
</dbReference>
<protein>
    <submittedName>
        <fullName evidence="10">SusC/RagA family TonB-linked outer membrane protein</fullName>
    </submittedName>
</protein>
<dbReference type="SUPFAM" id="SSF56935">
    <property type="entry name" value="Porins"/>
    <property type="match status" value="1"/>
</dbReference>
<evidence type="ECO:0000256" key="3">
    <source>
        <dbReference type="ARBA" id="ARBA00022452"/>
    </source>
</evidence>
<dbReference type="GO" id="GO:0009279">
    <property type="term" value="C:cell outer membrane"/>
    <property type="evidence" value="ECO:0007669"/>
    <property type="project" value="UniProtKB-SubCell"/>
</dbReference>
<dbReference type="Gene3D" id="2.170.130.10">
    <property type="entry name" value="TonB-dependent receptor, plug domain"/>
    <property type="match status" value="1"/>
</dbReference>
<comment type="similarity">
    <text evidence="7">Belongs to the TonB-dependent receptor family.</text>
</comment>
<reference evidence="10 11" key="1">
    <citation type="submission" date="2019-11" db="EMBL/GenBank/DDBJ databases">
        <authorList>
            <person name="Zheng R.K."/>
            <person name="Sun C.M."/>
        </authorList>
    </citation>
    <scope>NUCLEOTIDE SEQUENCE [LARGE SCALE GENOMIC DNA]</scope>
    <source>
        <strain evidence="10 11">WC007</strain>
    </source>
</reference>
<keyword evidence="6 7" id="KW-0998">Cell outer membrane</keyword>
<dbReference type="Gene3D" id="2.40.170.20">
    <property type="entry name" value="TonB-dependent receptor, beta-barrel domain"/>
    <property type="match status" value="1"/>
</dbReference>
<dbReference type="Proteomes" id="UP000428260">
    <property type="component" value="Chromosome"/>
</dbReference>
<dbReference type="InterPro" id="IPR012910">
    <property type="entry name" value="Plug_dom"/>
</dbReference>
<comment type="subcellular location">
    <subcellularLocation>
        <location evidence="1 7">Cell outer membrane</location>
        <topology evidence="1 7">Multi-pass membrane protein</topology>
    </subcellularLocation>
</comment>
<evidence type="ECO:0000256" key="5">
    <source>
        <dbReference type="ARBA" id="ARBA00023136"/>
    </source>
</evidence>
<evidence type="ECO:0000256" key="1">
    <source>
        <dbReference type="ARBA" id="ARBA00004571"/>
    </source>
</evidence>
<name>A0A6I6K3G7_9BACT</name>
<evidence type="ECO:0000256" key="2">
    <source>
        <dbReference type="ARBA" id="ARBA00022448"/>
    </source>
</evidence>
<dbReference type="InterPro" id="IPR037066">
    <property type="entry name" value="Plug_dom_sf"/>
</dbReference>
<keyword evidence="11" id="KW-1185">Reference proteome</keyword>
<dbReference type="InterPro" id="IPR036942">
    <property type="entry name" value="Beta-barrel_TonB_sf"/>
</dbReference>
<feature type="domain" description="TonB-dependent receptor plug" evidence="9">
    <location>
        <begin position="205"/>
        <end position="308"/>
    </location>
</feature>
<sequence>MWKIMRLSIFFLFLGLTQVWAVSAYSQRTRLTLKMDNAKIIDVLDEIENNSEFYFLFNHKMVNVERKVNINVTEKTIDNILGDLFSETDVNYLIKDRQIVLTTFQGESFSDQAKTVSGKVTDPQMFPLPGVTVFLKGTSKGTVTDVDGVYTLTNVPDNAVLLFSFVGMKSKEIAINGQSRIDVVLEEETIGIDEVVAIGYGTQKKVNMTGAITAVKMEELSNISTTNVSNTLAGRAPGVNITGNSGLMGATSDIRIRGGFGEPLFVIDGIVRDKEAFDALEVNEIDQLSFLKDAATASIYGSQAGNGVVLVVTKSGTKQKPMFNYQSSYTFMTPTQELFSDKTTAIDELIYQNRVAEFQGLAIPNGDTEFDYFKDKNYNVNDYIWQTPWNQKHSMSVSGGSDKVTYYALGSYIGEEGSYKNLENDKFNLRSNVTALITDKIKMNVNVSANLQNQKRFYWPFSGDDEQTIGDLYRCTFNWPKTYPFYLYEDGTPANEVTDFPVQTPMGSWQAWNVIDQVIGDRYIRTRKREVNAILSFDIDLGDLLPGLTTKVVGNYIGNDYMRKKYLTYQHNYVWAAANPDENRFIPAAPDPNNMNTFTFSQNQEFLSYDVRTLWSEQLNWFLNYKNSFGKHDIAATVVWEQASNGGEYVYAKGEDPLTNYDQMFVYSTDAERRWGSASEVTGGRLSWIGRFNYTYAQKYIAEFSFRYDGNTLFPKEKRWGFFPSVSAAWRISEESFMDDFSSWLDNLKIRASYGTTGNDLNVNNNEIAPFSYMYVYQSGSSYIWGDNLNLGIEPGATPNPYLTWATSTTYNAGVDFTVLNNKLSGSLEAFYKKEEDILGSRIVTIPDTYGQDLAPENYAARSWRGFELNAMWRDRAFGGAVDYTVYGNIGFSKDQWDVLDQSALYSPGGNLEEFSAIGKPLNRLTGYKTLGIIRTQEQLDDLLASGFTQFGRDPYLGGLYFEDIRGDGYSAGPDGKIDSNDIQVLSDNGAPRINYGFGGSVTWKGITVDAHFQGVGMYDRMVSNLGGYEAGMGGIRQYGGTVRPYYPIWASDVWTPDTPDAKYPRVVGKSWYESGTGNQSFWIRNGAYLRLKNLNIGYAIPQSWISGFKISSAQVFFNGTNLFVLSAMTEFHDPEQDTYDSYPLMKSFTFGLDIKF</sequence>
<dbReference type="InterPro" id="IPR023996">
    <property type="entry name" value="TonB-dep_OMP_SusC/RagA"/>
</dbReference>
<evidence type="ECO:0000259" key="9">
    <source>
        <dbReference type="Pfam" id="PF07715"/>
    </source>
</evidence>
<dbReference type="PROSITE" id="PS52016">
    <property type="entry name" value="TONB_DEPENDENT_REC_3"/>
    <property type="match status" value="1"/>
</dbReference>
<dbReference type="Pfam" id="PF07660">
    <property type="entry name" value="STN"/>
    <property type="match status" value="1"/>
</dbReference>
<evidence type="ECO:0000313" key="10">
    <source>
        <dbReference type="EMBL" id="QGY48008.1"/>
    </source>
</evidence>
<gene>
    <name evidence="10" type="ORF">GM418_00740</name>
</gene>
<proteinExistence type="inferred from homology"/>
<dbReference type="NCBIfam" id="TIGR04056">
    <property type="entry name" value="OMP_RagA_SusC"/>
    <property type="match status" value="1"/>
</dbReference>
<dbReference type="SUPFAM" id="SSF49464">
    <property type="entry name" value="Carboxypeptidase regulatory domain-like"/>
    <property type="match status" value="1"/>
</dbReference>
<dbReference type="EMBL" id="CP046401">
    <property type="protein sequence ID" value="QGY48008.1"/>
    <property type="molecule type" value="Genomic_DNA"/>
</dbReference>
<evidence type="ECO:0000256" key="6">
    <source>
        <dbReference type="ARBA" id="ARBA00023237"/>
    </source>
</evidence>
<evidence type="ECO:0000259" key="8">
    <source>
        <dbReference type="Pfam" id="PF07660"/>
    </source>
</evidence>
<dbReference type="AlphaFoldDB" id="A0A6I6K3G7"/>
<dbReference type="KEGG" id="mcos:GM418_00740"/>
<dbReference type="Pfam" id="PF13715">
    <property type="entry name" value="CarbopepD_reg_2"/>
    <property type="match status" value="1"/>
</dbReference>
<keyword evidence="2 7" id="KW-0813">Transport</keyword>